<feature type="region of interest" description="Disordered" evidence="5">
    <location>
        <begin position="180"/>
        <end position="236"/>
    </location>
</feature>
<dbReference type="AlphaFoldDB" id="A0A7R8H0J5"/>
<evidence type="ECO:0000256" key="1">
    <source>
        <dbReference type="ARBA" id="ARBA00008920"/>
    </source>
</evidence>
<dbReference type="InterPro" id="IPR012677">
    <property type="entry name" value="Nucleotide-bd_a/b_plait_sf"/>
</dbReference>
<dbReference type="PANTHER" id="PTHR37457:SF3">
    <property type="entry name" value="TRNA SELENOCYSTEINE-ASSOCIATED PROTEIN 1"/>
    <property type="match status" value="1"/>
</dbReference>
<dbReference type="Pfam" id="PF00076">
    <property type="entry name" value="RRM_1"/>
    <property type="match status" value="2"/>
</dbReference>
<evidence type="ECO:0000256" key="4">
    <source>
        <dbReference type="PROSITE-ProRule" id="PRU00176"/>
    </source>
</evidence>
<dbReference type="InterPro" id="IPR040434">
    <property type="entry name" value="TSAP1"/>
</dbReference>
<sequence>MTRVGALWIGGLEPYMDETFLNGAMMTLGQDGIVSIKVMNNRYTGQPAGYGFINFESDQKAIYVMHRLGGKVIPNSNPPVRFKLNHNSTRLQAGEIDTSVWVGDLTPEVDDFHLYQFFTARYSSVRCAKVVLDEAGTSKGYGFVRFGLETEQQHALANMTGEHGLGSKPIKVSMANQKNRRIPDNSTPWGPPPPESAPSNNNEAWPTSPPAVAAPWPPNSNTSNMPPPPAPHTPDYNLYQYYQYAQQFNQQQYAAAWTAWQQQQQQQQQ</sequence>
<evidence type="ECO:0000256" key="5">
    <source>
        <dbReference type="SAM" id="MobiDB-lite"/>
    </source>
</evidence>
<reference evidence="7" key="1">
    <citation type="submission" date="2021-02" db="EMBL/GenBank/DDBJ databases">
        <authorList>
            <person name="Bekaert M."/>
        </authorList>
    </citation>
    <scope>NUCLEOTIDE SEQUENCE</scope>
    <source>
        <strain evidence="7">IoA-00</strain>
    </source>
</reference>
<dbReference type="Gene3D" id="3.30.70.330">
    <property type="match status" value="2"/>
</dbReference>
<keyword evidence="2 4" id="KW-0694">RNA-binding</keyword>
<dbReference type="GO" id="GO:0003723">
    <property type="term" value="F:RNA binding"/>
    <property type="evidence" value="ECO:0007669"/>
    <property type="project" value="UniProtKB-UniRule"/>
</dbReference>
<dbReference type="EMBL" id="HG994580">
    <property type="protein sequence ID" value="CAF2769994.1"/>
    <property type="molecule type" value="Genomic_DNA"/>
</dbReference>
<dbReference type="PROSITE" id="PS50102">
    <property type="entry name" value="RRM"/>
    <property type="match status" value="2"/>
</dbReference>
<name>A0A7R8H0J5_LEPSM</name>
<evidence type="ECO:0000259" key="6">
    <source>
        <dbReference type="PROSITE" id="PS50102"/>
    </source>
</evidence>
<protein>
    <recommendedName>
        <fullName evidence="3">tRNA selenocysteine-associated protein 1</fullName>
    </recommendedName>
</protein>
<proteinExistence type="inferred from homology"/>
<evidence type="ECO:0000256" key="2">
    <source>
        <dbReference type="ARBA" id="ARBA00022884"/>
    </source>
</evidence>
<feature type="domain" description="RRM" evidence="6">
    <location>
        <begin position="5"/>
        <end position="87"/>
    </location>
</feature>
<dbReference type="FunFam" id="3.30.70.330:FF:000159">
    <property type="entry name" value="tRNA selenocysteine 1-associated protein 1"/>
    <property type="match status" value="1"/>
</dbReference>
<comment type="similarity">
    <text evidence="1">Belongs to the RRM TRSPAP family.</text>
</comment>
<evidence type="ECO:0000313" key="7">
    <source>
        <dbReference type="EMBL" id="CAF2769994.1"/>
    </source>
</evidence>
<evidence type="ECO:0000313" key="8">
    <source>
        <dbReference type="Proteomes" id="UP000675881"/>
    </source>
</evidence>
<dbReference type="SMART" id="SM00360">
    <property type="entry name" value="RRM"/>
    <property type="match status" value="2"/>
</dbReference>
<dbReference type="InterPro" id="IPR035979">
    <property type="entry name" value="RBD_domain_sf"/>
</dbReference>
<evidence type="ECO:0000256" key="3">
    <source>
        <dbReference type="ARBA" id="ARBA00033477"/>
    </source>
</evidence>
<dbReference type="InterPro" id="IPR000504">
    <property type="entry name" value="RRM_dom"/>
</dbReference>
<dbReference type="PANTHER" id="PTHR37457">
    <property type="entry name" value="TRNA SELENOCYSTEINE 1-ASSOCIATED PROTEIN 1-RELATED"/>
    <property type="match status" value="1"/>
</dbReference>
<dbReference type="OrthoDB" id="446113at2759"/>
<accession>A0A7R8H0J5</accession>
<dbReference type="SUPFAM" id="SSF54928">
    <property type="entry name" value="RNA-binding domain, RBD"/>
    <property type="match status" value="2"/>
</dbReference>
<dbReference type="Proteomes" id="UP000675881">
    <property type="component" value="Chromosome 1"/>
</dbReference>
<feature type="domain" description="RRM" evidence="6">
    <location>
        <begin position="98"/>
        <end position="177"/>
    </location>
</feature>
<organism evidence="7 8">
    <name type="scientific">Lepeophtheirus salmonis</name>
    <name type="common">Salmon louse</name>
    <name type="synonym">Caligus salmonis</name>
    <dbReference type="NCBI Taxonomy" id="72036"/>
    <lineage>
        <taxon>Eukaryota</taxon>
        <taxon>Metazoa</taxon>
        <taxon>Ecdysozoa</taxon>
        <taxon>Arthropoda</taxon>
        <taxon>Crustacea</taxon>
        <taxon>Multicrustacea</taxon>
        <taxon>Hexanauplia</taxon>
        <taxon>Copepoda</taxon>
        <taxon>Siphonostomatoida</taxon>
        <taxon>Caligidae</taxon>
        <taxon>Lepeophtheirus</taxon>
    </lineage>
</organism>
<gene>
    <name evidence="7" type="ORF">LSAA_1737</name>
</gene>
<keyword evidence="8" id="KW-1185">Reference proteome</keyword>